<sequence length="74" mass="8354">MGAILEKEIDLFISLDIVKIEHYKVRLLTIRADYGEVTTINVCIEKIGQDWCLITAIEKSSGLQTLISTGKWSQ</sequence>
<name>A0A317U4I8_9GAMM</name>
<accession>A0A317U4I8</accession>
<evidence type="ECO:0000313" key="2">
    <source>
        <dbReference type="Proteomes" id="UP000247152"/>
    </source>
</evidence>
<evidence type="ECO:0000313" key="1">
    <source>
        <dbReference type="EMBL" id="PWY56319.1"/>
    </source>
</evidence>
<dbReference type="AlphaFoldDB" id="A0A317U4I8"/>
<dbReference type="EMBL" id="QHJG01000009">
    <property type="protein sequence ID" value="PWY56319.1"/>
    <property type="molecule type" value="Genomic_DNA"/>
</dbReference>
<reference evidence="1 2" key="1">
    <citation type="submission" date="2018-05" db="EMBL/GenBank/DDBJ databases">
        <title>Legionella qingyii sp.nov., whole genome shotgun sequence.</title>
        <authorList>
            <person name="Wu H."/>
            <person name="Zhu Q."/>
            <person name="Hu C."/>
        </authorList>
    </citation>
    <scope>NUCLEOTIDE SEQUENCE [LARGE SCALE GENOMIC DNA]</scope>
    <source>
        <strain evidence="1 2">HEB18</strain>
    </source>
</reference>
<gene>
    <name evidence="1" type="ORF">DGG96_07435</name>
</gene>
<dbReference type="RefSeq" id="WP_110142109.1">
    <property type="nucleotide sequence ID" value="NZ_QHJG01000009.1"/>
</dbReference>
<proteinExistence type="predicted"/>
<organism evidence="1 2">
    <name type="scientific">Legionella qingyii</name>
    <dbReference type="NCBI Taxonomy" id="2184757"/>
    <lineage>
        <taxon>Bacteria</taxon>
        <taxon>Pseudomonadati</taxon>
        <taxon>Pseudomonadota</taxon>
        <taxon>Gammaproteobacteria</taxon>
        <taxon>Legionellales</taxon>
        <taxon>Legionellaceae</taxon>
        <taxon>Legionella</taxon>
    </lineage>
</organism>
<comment type="caution">
    <text evidence="1">The sequence shown here is derived from an EMBL/GenBank/DDBJ whole genome shotgun (WGS) entry which is preliminary data.</text>
</comment>
<protein>
    <submittedName>
        <fullName evidence="1">Uncharacterized protein</fullName>
    </submittedName>
</protein>
<dbReference type="Proteomes" id="UP000247152">
    <property type="component" value="Unassembled WGS sequence"/>
</dbReference>